<organism evidence="12 13">
    <name type="scientific">Favolaschia claudopus</name>
    <dbReference type="NCBI Taxonomy" id="2862362"/>
    <lineage>
        <taxon>Eukaryota</taxon>
        <taxon>Fungi</taxon>
        <taxon>Dikarya</taxon>
        <taxon>Basidiomycota</taxon>
        <taxon>Agaricomycotina</taxon>
        <taxon>Agaricomycetes</taxon>
        <taxon>Agaricomycetidae</taxon>
        <taxon>Agaricales</taxon>
        <taxon>Marasmiineae</taxon>
        <taxon>Mycenaceae</taxon>
        <taxon>Favolaschia</taxon>
    </lineage>
</organism>
<dbReference type="PANTHER" id="PTHR45683">
    <property type="entry name" value="MITOCHONDRIAL NICOTINAMIDE ADENINE DINUCLEOTIDE TRANSPORTER 1-RELATED-RELATED"/>
    <property type="match status" value="1"/>
</dbReference>
<dbReference type="PROSITE" id="PS50920">
    <property type="entry name" value="SOLCAR"/>
    <property type="match status" value="2"/>
</dbReference>
<evidence type="ECO:0000256" key="7">
    <source>
        <dbReference type="ARBA" id="ARBA00023136"/>
    </source>
</evidence>
<dbReference type="InterPro" id="IPR036788">
    <property type="entry name" value="T_IF-3_C_sf"/>
</dbReference>
<dbReference type="Proteomes" id="UP001362999">
    <property type="component" value="Unassembled WGS sequence"/>
</dbReference>
<sequence>MAQNHASFFPSAAYDHAVAGIGAGTVAVLCMNPLDLLKVKFQVATTDPSGGIGKQIWNSLRDIRQQEGWKGLYRGLGANVAGNASSWGLYFLFYNMLKKRASEGDPTAPLSSGAILLCSAQASAVTAIMTNPIWVVKVRMFTTRADSPNAYRGVMHGFSSIVRTEGVMGLFRGTSLALFGVSNGAIQFVVYERMKRWAFEMKKKQYQRAGQPWTIEADKLSNTAYSVMSGGSKLAALALTYPYQVVRSRIQNNATSHLYPTIPTTISRTWAEEGVRGTMNTFSAFRFAARTLLQSTRSSPNPSCSYTNPLASHRSANVRFKHSFRSRLRDELIPYTAVTLVEDDNNMVKTSLKRLLKNINRDEFWLELVSEDPEPLVKLVNKKAALEAQKKLKESQRESARKNVVKEVQLTWSSEPGDLEHKLARMRSYLEMGAKVDIVFSTKPKTKPPPPSAQQEKVQEIIQALGDVSKEMKEVEWRKNMAAISLQGTGTGKPTAKEEEDVGSAQTVAETNEQAPEIADVSAASPPAPSTPKPARDRDVVDLTEFGFVPPLHRRNPLSGMKKEKKYGKRSANSPS</sequence>
<dbReference type="GO" id="GO:0055085">
    <property type="term" value="P:transmembrane transport"/>
    <property type="evidence" value="ECO:0007669"/>
    <property type="project" value="InterPro"/>
</dbReference>
<feature type="repeat" description="Solcar" evidence="8">
    <location>
        <begin position="110"/>
        <end position="197"/>
    </location>
</feature>
<evidence type="ECO:0000256" key="10">
    <source>
        <dbReference type="SAM" id="Coils"/>
    </source>
</evidence>
<proteinExistence type="inferred from homology"/>
<keyword evidence="7 8" id="KW-0472">Membrane</keyword>
<evidence type="ECO:0000313" key="13">
    <source>
        <dbReference type="Proteomes" id="UP001362999"/>
    </source>
</evidence>
<name>A0AAW0E6P5_9AGAR</name>
<feature type="coiled-coil region" evidence="10">
    <location>
        <begin position="376"/>
        <end position="403"/>
    </location>
</feature>
<comment type="caution">
    <text evidence="12">The sequence shown here is derived from an EMBL/GenBank/DDBJ whole genome shotgun (WGS) entry which is preliminary data.</text>
</comment>
<evidence type="ECO:0000256" key="1">
    <source>
        <dbReference type="ARBA" id="ARBA00004141"/>
    </source>
</evidence>
<evidence type="ECO:0000313" key="12">
    <source>
        <dbReference type="EMBL" id="KAK7061287.1"/>
    </source>
</evidence>
<evidence type="ECO:0000256" key="8">
    <source>
        <dbReference type="PROSITE-ProRule" id="PRU00282"/>
    </source>
</evidence>
<dbReference type="Gene3D" id="1.50.40.10">
    <property type="entry name" value="Mitochondrial carrier domain"/>
    <property type="match status" value="1"/>
</dbReference>
<evidence type="ECO:0000256" key="3">
    <source>
        <dbReference type="ARBA" id="ARBA00022448"/>
    </source>
</evidence>
<keyword evidence="5" id="KW-0677">Repeat</keyword>
<feature type="repeat" description="Solcar" evidence="8">
    <location>
        <begin position="11"/>
        <end position="100"/>
    </location>
</feature>
<evidence type="ECO:0000256" key="9">
    <source>
        <dbReference type="RuleBase" id="RU000488"/>
    </source>
</evidence>
<protein>
    <submittedName>
        <fullName evidence="12">Mitochondrial carrier domain-containing protein</fullName>
    </submittedName>
</protein>
<keyword evidence="3 9" id="KW-0813">Transport</keyword>
<dbReference type="SUPFAM" id="SSF103506">
    <property type="entry name" value="Mitochondrial carrier"/>
    <property type="match status" value="1"/>
</dbReference>
<dbReference type="AlphaFoldDB" id="A0AAW0E6P5"/>
<dbReference type="InterPro" id="IPR018108">
    <property type="entry name" value="MCP_transmembrane"/>
</dbReference>
<keyword evidence="4 8" id="KW-0812">Transmembrane</keyword>
<dbReference type="Pfam" id="PF00153">
    <property type="entry name" value="Mito_carr"/>
    <property type="match status" value="3"/>
</dbReference>
<dbReference type="GO" id="GO:0016020">
    <property type="term" value="C:membrane"/>
    <property type="evidence" value="ECO:0007669"/>
    <property type="project" value="UniProtKB-SubCell"/>
</dbReference>
<dbReference type="GO" id="GO:0006862">
    <property type="term" value="P:nucleotide transport"/>
    <property type="evidence" value="ECO:0007669"/>
    <property type="project" value="InterPro"/>
</dbReference>
<dbReference type="InterPro" id="IPR023395">
    <property type="entry name" value="MCP_dom_sf"/>
</dbReference>
<dbReference type="InterPro" id="IPR044712">
    <property type="entry name" value="SLC25A32-like"/>
</dbReference>
<keyword evidence="6" id="KW-1133">Transmembrane helix</keyword>
<reference evidence="12 13" key="1">
    <citation type="journal article" date="2024" name="J Genomics">
        <title>Draft genome sequencing and assembly of Favolaschia claudopus CIRM-BRFM 2984 isolated from oak limbs.</title>
        <authorList>
            <person name="Navarro D."/>
            <person name="Drula E."/>
            <person name="Chaduli D."/>
            <person name="Cazenave R."/>
            <person name="Ahrendt S."/>
            <person name="Wang J."/>
            <person name="Lipzen A."/>
            <person name="Daum C."/>
            <person name="Barry K."/>
            <person name="Grigoriev I.V."/>
            <person name="Favel A."/>
            <person name="Rosso M.N."/>
            <person name="Martin F."/>
        </authorList>
    </citation>
    <scope>NUCLEOTIDE SEQUENCE [LARGE SCALE GENOMIC DNA]</scope>
    <source>
        <strain evidence="12 13">CIRM-BRFM 2984</strain>
    </source>
</reference>
<feature type="region of interest" description="Disordered" evidence="11">
    <location>
        <begin position="486"/>
        <end position="576"/>
    </location>
</feature>
<accession>A0AAW0E6P5</accession>
<dbReference type="EMBL" id="JAWWNJ010000002">
    <property type="protein sequence ID" value="KAK7061287.1"/>
    <property type="molecule type" value="Genomic_DNA"/>
</dbReference>
<evidence type="ECO:0000256" key="2">
    <source>
        <dbReference type="ARBA" id="ARBA00006375"/>
    </source>
</evidence>
<comment type="subcellular location">
    <subcellularLocation>
        <location evidence="1">Membrane</location>
        <topology evidence="1">Multi-pass membrane protein</topology>
    </subcellularLocation>
</comment>
<evidence type="ECO:0000256" key="5">
    <source>
        <dbReference type="ARBA" id="ARBA00022737"/>
    </source>
</evidence>
<evidence type="ECO:0000256" key="11">
    <source>
        <dbReference type="SAM" id="MobiDB-lite"/>
    </source>
</evidence>
<dbReference type="Gene3D" id="3.30.110.10">
    <property type="entry name" value="Translation initiation factor 3 (IF-3), C-terminal domain"/>
    <property type="match status" value="1"/>
</dbReference>
<evidence type="ECO:0000256" key="6">
    <source>
        <dbReference type="ARBA" id="ARBA00022989"/>
    </source>
</evidence>
<evidence type="ECO:0000256" key="4">
    <source>
        <dbReference type="ARBA" id="ARBA00022692"/>
    </source>
</evidence>
<dbReference type="GO" id="GO:0006413">
    <property type="term" value="P:translational initiation"/>
    <property type="evidence" value="ECO:0007669"/>
    <property type="project" value="InterPro"/>
</dbReference>
<gene>
    <name evidence="12" type="ORF">R3P38DRAFT_2495374</name>
</gene>
<keyword evidence="10" id="KW-0175">Coiled coil</keyword>
<keyword evidence="13" id="KW-1185">Reference proteome</keyword>
<comment type="similarity">
    <text evidence="2 9">Belongs to the mitochondrial carrier (TC 2.A.29) family.</text>
</comment>
<dbReference type="SUPFAM" id="SSF55200">
    <property type="entry name" value="Translation initiation factor IF3, C-terminal domain"/>
    <property type="match status" value="1"/>
</dbReference>
<feature type="compositionally biased region" description="Polar residues" evidence="11">
    <location>
        <begin position="504"/>
        <end position="514"/>
    </location>
</feature>